<evidence type="ECO:0000256" key="1">
    <source>
        <dbReference type="SAM" id="MobiDB-lite"/>
    </source>
</evidence>
<accession>A0ABM8VEU8</accession>
<dbReference type="Proteomes" id="UP000730618">
    <property type="component" value="Unassembled WGS sequence"/>
</dbReference>
<feature type="compositionally biased region" description="Low complexity" evidence="1">
    <location>
        <begin position="41"/>
        <end position="51"/>
    </location>
</feature>
<gene>
    <name evidence="2" type="ORF">PAECIP111802_01875</name>
</gene>
<organism evidence="2 3">
    <name type="scientific">Paenibacillus allorhizosphaerae</name>
    <dbReference type="NCBI Taxonomy" id="2849866"/>
    <lineage>
        <taxon>Bacteria</taxon>
        <taxon>Bacillati</taxon>
        <taxon>Bacillota</taxon>
        <taxon>Bacilli</taxon>
        <taxon>Bacillales</taxon>
        <taxon>Paenibacillaceae</taxon>
        <taxon>Paenibacillus</taxon>
    </lineage>
</organism>
<feature type="region of interest" description="Disordered" evidence="1">
    <location>
        <begin position="29"/>
        <end position="57"/>
    </location>
</feature>
<evidence type="ECO:0008006" key="4">
    <source>
        <dbReference type="Google" id="ProtNLM"/>
    </source>
</evidence>
<feature type="compositionally biased region" description="Polar residues" evidence="1">
    <location>
        <begin position="29"/>
        <end position="40"/>
    </location>
</feature>
<reference evidence="2 3" key="1">
    <citation type="submission" date="2021-06" db="EMBL/GenBank/DDBJ databases">
        <authorList>
            <person name="Criscuolo A."/>
        </authorList>
    </citation>
    <scope>NUCLEOTIDE SEQUENCE [LARGE SCALE GENOMIC DNA]</scope>
    <source>
        <strain evidence="3">CIP 111802</strain>
    </source>
</reference>
<sequence length="57" mass="6324">MNISNDNQSKIQLDIQKLFAQLNIQANKYDSSDNPLSQNQDTPSHSDGTDGSSDDLR</sequence>
<dbReference type="RefSeq" id="WP_218098206.1">
    <property type="nucleotide sequence ID" value="NZ_CAJVCE010000004.1"/>
</dbReference>
<comment type="caution">
    <text evidence="2">The sequence shown here is derived from an EMBL/GenBank/DDBJ whole genome shotgun (WGS) entry which is preliminary data.</text>
</comment>
<evidence type="ECO:0000313" key="2">
    <source>
        <dbReference type="EMBL" id="CAG7632734.1"/>
    </source>
</evidence>
<proteinExistence type="predicted"/>
<protein>
    <recommendedName>
        <fullName evidence="4">DUF4025 domain-containing protein</fullName>
    </recommendedName>
</protein>
<keyword evidence="3" id="KW-1185">Reference proteome</keyword>
<evidence type="ECO:0000313" key="3">
    <source>
        <dbReference type="Proteomes" id="UP000730618"/>
    </source>
</evidence>
<name>A0ABM8VEU8_9BACL</name>
<dbReference type="EMBL" id="CAJVCE010000004">
    <property type="protein sequence ID" value="CAG7632734.1"/>
    <property type="molecule type" value="Genomic_DNA"/>
</dbReference>